<feature type="repeat" description="CXXCXGXG motif" evidence="8">
    <location>
        <begin position="212"/>
        <end position="219"/>
    </location>
</feature>
<feature type="binding site" evidence="8">
    <location>
        <position position="175"/>
    </location>
    <ligand>
        <name>Zn(2+)</name>
        <dbReference type="ChEBI" id="CHEBI:29105"/>
        <label>2</label>
    </ligand>
</feature>
<dbReference type="Proteomes" id="UP000233517">
    <property type="component" value="Unassembled WGS sequence"/>
</dbReference>
<dbReference type="Gene3D" id="1.10.287.110">
    <property type="entry name" value="DnaJ domain"/>
    <property type="match status" value="1"/>
</dbReference>
<feature type="binding site" evidence="8">
    <location>
        <position position="198"/>
    </location>
    <ligand>
        <name>Zn(2+)</name>
        <dbReference type="ChEBI" id="CHEBI:29105"/>
        <label>2</label>
    </ligand>
</feature>
<dbReference type="GO" id="GO:0031072">
    <property type="term" value="F:heat shock protein binding"/>
    <property type="evidence" value="ECO:0007669"/>
    <property type="project" value="InterPro"/>
</dbReference>
<protein>
    <recommendedName>
        <fullName evidence="7 8">Chaperone protein DnaJ</fullName>
    </recommendedName>
</protein>
<keyword evidence="2 8" id="KW-0677">Repeat</keyword>
<keyword evidence="8" id="KW-0963">Cytoplasm</keyword>
<name>A0A2N2EAN4_9BACT</name>
<dbReference type="NCBIfam" id="TIGR02349">
    <property type="entry name" value="DnaJ_bact"/>
    <property type="match status" value="1"/>
</dbReference>
<dbReference type="CDD" id="cd06257">
    <property type="entry name" value="DnaJ"/>
    <property type="match status" value="1"/>
</dbReference>
<evidence type="ECO:0000313" key="13">
    <source>
        <dbReference type="Proteomes" id="UP000233517"/>
    </source>
</evidence>
<dbReference type="SMART" id="SM00271">
    <property type="entry name" value="DnaJ"/>
    <property type="match status" value="1"/>
</dbReference>
<dbReference type="PROSITE" id="PS51188">
    <property type="entry name" value="ZF_CR"/>
    <property type="match status" value="1"/>
</dbReference>
<keyword evidence="5 8" id="KW-0143">Chaperone</keyword>
<dbReference type="InterPro" id="IPR018253">
    <property type="entry name" value="DnaJ_domain_CS"/>
</dbReference>
<feature type="repeat" description="CXXCXGXG motif" evidence="8">
    <location>
        <begin position="172"/>
        <end position="179"/>
    </location>
</feature>
<sequence>MSKDYYSVLGVPKTASQAEVKTAFRKLAHKHHPDKGGDANKFKELNEAYQVLGNEQKRKQYDQFGSSAFSGGGGSGGFDFSGFQQGGFSGGGMDFEDLGDIFGGLGDMFGFSSGRSDRGGTNRRGSDMEAILSIDFLEAVFGVTKEILLEKNVVCSKCNGNGAEPGAKIETCKTCNGKGRVLKTQRTIFGAMQVEAVCQDCQGEGRTYTEKCSKCNGIGIHKGEEKIKVKVPAGIDNGEAIRLTGKGNAGMNGSASGDFILRIRVNPSKDFRRDLYNIHTKETISVRQAILGDKINVKTIHGDIILKVPEGTQSGTIFKLKGKGVKKLRGGGEGDHFVELTVNIPKTISRKDKKVLEDLDI</sequence>
<dbReference type="GO" id="GO:0042026">
    <property type="term" value="P:protein refolding"/>
    <property type="evidence" value="ECO:0007669"/>
    <property type="project" value="TreeGrafter"/>
</dbReference>
<dbReference type="InterPro" id="IPR002939">
    <property type="entry name" value="DnaJ_C"/>
</dbReference>
<dbReference type="EMBL" id="PHAI01000001">
    <property type="protein sequence ID" value="PKM91780.1"/>
    <property type="molecule type" value="Genomic_DNA"/>
</dbReference>
<keyword evidence="8" id="KW-0235">DNA replication</keyword>
<gene>
    <name evidence="8 12" type="primary">dnaJ</name>
    <name evidence="12" type="ORF">CVU82_01060</name>
</gene>
<feature type="binding site" evidence="8">
    <location>
        <position position="158"/>
    </location>
    <ligand>
        <name>Zn(2+)</name>
        <dbReference type="ChEBI" id="CHEBI:29105"/>
        <label>1</label>
    </ligand>
</feature>
<comment type="function">
    <text evidence="8">Participates actively in the response to hyperosmotic and heat shock by preventing the aggregation of stress-denatured proteins and by disaggregating proteins, also in an autonomous, DnaK-independent fashion. Unfolded proteins bind initially to DnaJ; upon interaction with the DnaJ-bound protein, DnaK hydrolyzes its bound ATP, resulting in the formation of a stable complex. GrpE releases ADP from DnaK; ATP binding to DnaK triggers the release of the substrate protein, thus completing the reaction cycle. Several rounds of ATP-dependent interactions between DnaJ, DnaK and GrpE are required for fully efficient folding. Also involved, together with DnaK and GrpE, in the DNA replication of plasmids through activation of initiation proteins.</text>
</comment>
<feature type="domain" description="J" evidence="10">
    <location>
        <begin position="4"/>
        <end position="65"/>
    </location>
</feature>
<accession>A0A2N2EAN4</accession>
<dbReference type="InterPro" id="IPR012724">
    <property type="entry name" value="DnaJ"/>
</dbReference>
<dbReference type="PANTHER" id="PTHR43096">
    <property type="entry name" value="DNAJ HOMOLOG 1, MITOCHONDRIAL-RELATED"/>
    <property type="match status" value="1"/>
</dbReference>
<dbReference type="FunFam" id="2.60.260.20:FF:000005">
    <property type="entry name" value="Chaperone protein dnaJ 1, mitochondrial"/>
    <property type="match status" value="1"/>
</dbReference>
<evidence type="ECO:0000256" key="5">
    <source>
        <dbReference type="ARBA" id="ARBA00023186"/>
    </source>
</evidence>
<dbReference type="GO" id="GO:0051082">
    <property type="term" value="F:unfolded protein binding"/>
    <property type="evidence" value="ECO:0007669"/>
    <property type="project" value="UniProtKB-UniRule"/>
</dbReference>
<reference evidence="12 13" key="1">
    <citation type="journal article" date="2017" name="ISME J.">
        <title>Potential for microbial H2 and metal transformations associated with novel bacteria and archaea in deep terrestrial subsurface sediments.</title>
        <authorList>
            <person name="Hernsdorf A.W."/>
            <person name="Amano Y."/>
            <person name="Miyakawa K."/>
            <person name="Ise K."/>
            <person name="Suzuki Y."/>
            <person name="Anantharaman K."/>
            <person name="Probst A."/>
            <person name="Burstein D."/>
            <person name="Thomas B.C."/>
            <person name="Banfield J.F."/>
        </authorList>
    </citation>
    <scope>NUCLEOTIDE SEQUENCE [LARGE SCALE GENOMIC DNA]</scope>
    <source>
        <strain evidence="12">HGW-Falkowbacteria-1</strain>
    </source>
</reference>
<feature type="repeat" description="CXXCXGXG motif" evidence="8">
    <location>
        <begin position="198"/>
        <end position="205"/>
    </location>
</feature>
<comment type="similarity">
    <text evidence="6 8">Belongs to the DnaJ family.</text>
</comment>
<dbReference type="GO" id="GO:0009408">
    <property type="term" value="P:response to heat"/>
    <property type="evidence" value="ECO:0007669"/>
    <property type="project" value="InterPro"/>
</dbReference>
<evidence type="ECO:0000256" key="2">
    <source>
        <dbReference type="ARBA" id="ARBA00022737"/>
    </source>
</evidence>
<dbReference type="Pfam" id="PF00226">
    <property type="entry name" value="DnaJ"/>
    <property type="match status" value="1"/>
</dbReference>
<evidence type="ECO:0000256" key="3">
    <source>
        <dbReference type="ARBA" id="ARBA00022771"/>
    </source>
</evidence>
<evidence type="ECO:0000259" key="10">
    <source>
        <dbReference type="PROSITE" id="PS50076"/>
    </source>
</evidence>
<evidence type="ECO:0000313" key="12">
    <source>
        <dbReference type="EMBL" id="PKM91780.1"/>
    </source>
</evidence>
<keyword evidence="8" id="KW-0346">Stress response</keyword>
<dbReference type="InterPro" id="IPR001305">
    <property type="entry name" value="HSP_DnaJ_Cys-rich_dom"/>
</dbReference>
<dbReference type="InterPro" id="IPR036410">
    <property type="entry name" value="HSP_DnaJ_Cys-rich_dom_sf"/>
</dbReference>
<keyword evidence="1 8" id="KW-0479">Metal-binding</keyword>
<dbReference type="GO" id="GO:0005737">
    <property type="term" value="C:cytoplasm"/>
    <property type="evidence" value="ECO:0007669"/>
    <property type="project" value="UniProtKB-SubCell"/>
</dbReference>
<evidence type="ECO:0000256" key="8">
    <source>
        <dbReference type="HAMAP-Rule" id="MF_01152"/>
    </source>
</evidence>
<dbReference type="SUPFAM" id="SSF49493">
    <property type="entry name" value="HSP40/DnaJ peptide-binding domain"/>
    <property type="match status" value="2"/>
</dbReference>
<feature type="binding site" evidence="8">
    <location>
        <position position="155"/>
    </location>
    <ligand>
        <name>Zn(2+)</name>
        <dbReference type="ChEBI" id="CHEBI:29105"/>
        <label>1</label>
    </ligand>
</feature>
<keyword evidence="3 8" id="KW-0863">Zinc-finger</keyword>
<comment type="cofactor">
    <cofactor evidence="8">
        <name>Zn(2+)</name>
        <dbReference type="ChEBI" id="CHEBI:29105"/>
    </cofactor>
    <text evidence="8">Binds 2 Zn(2+) ions per monomer.</text>
</comment>
<comment type="caution">
    <text evidence="12">The sequence shown here is derived from an EMBL/GenBank/DDBJ whole genome shotgun (WGS) entry which is preliminary data.</text>
</comment>
<feature type="repeat" description="CXXCXGXG motif" evidence="8">
    <location>
        <begin position="155"/>
        <end position="162"/>
    </location>
</feature>
<dbReference type="Pfam" id="PF00684">
    <property type="entry name" value="DnaJ_CXXCXGXG"/>
    <property type="match status" value="1"/>
</dbReference>
<feature type="binding site" evidence="8">
    <location>
        <position position="215"/>
    </location>
    <ligand>
        <name>Zn(2+)</name>
        <dbReference type="ChEBI" id="CHEBI:29105"/>
        <label>1</label>
    </ligand>
</feature>
<comment type="subunit">
    <text evidence="8">Homodimer.</text>
</comment>
<dbReference type="PROSITE" id="PS00636">
    <property type="entry name" value="DNAJ_1"/>
    <property type="match status" value="1"/>
</dbReference>
<dbReference type="InterPro" id="IPR008971">
    <property type="entry name" value="HSP40/DnaJ_pept-bd"/>
</dbReference>
<comment type="domain">
    <text evidence="8">The J domain is necessary and sufficient to stimulate DnaK ATPase activity. Zinc center 1 plays an important role in the autonomous, DnaK-independent chaperone activity of DnaJ. Zinc center 2 is essential for interaction with DnaK and for DnaJ activity.</text>
</comment>
<dbReference type="GO" id="GO:0008270">
    <property type="term" value="F:zinc ion binding"/>
    <property type="evidence" value="ECO:0007669"/>
    <property type="project" value="UniProtKB-UniRule"/>
</dbReference>
<evidence type="ECO:0000259" key="11">
    <source>
        <dbReference type="PROSITE" id="PS51188"/>
    </source>
</evidence>
<dbReference type="Pfam" id="PF01556">
    <property type="entry name" value="DnaJ_C"/>
    <property type="match status" value="1"/>
</dbReference>
<feature type="zinc finger region" description="CR-type" evidence="9">
    <location>
        <begin position="142"/>
        <end position="224"/>
    </location>
</feature>
<dbReference type="PRINTS" id="PR00625">
    <property type="entry name" value="JDOMAIN"/>
</dbReference>
<evidence type="ECO:0000256" key="4">
    <source>
        <dbReference type="ARBA" id="ARBA00022833"/>
    </source>
</evidence>
<dbReference type="NCBIfam" id="NF008035">
    <property type="entry name" value="PRK10767.1"/>
    <property type="match status" value="1"/>
</dbReference>
<dbReference type="GO" id="GO:0006260">
    <property type="term" value="P:DNA replication"/>
    <property type="evidence" value="ECO:0007669"/>
    <property type="project" value="UniProtKB-KW"/>
</dbReference>
<evidence type="ECO:0000256" key="7">
    <source>
        <dbReference type="ARBA" id="ARBA00067609"/>
    </source>
</evidence>
<dbReference type="InterPro" id="IPR001623">
    <property type="entry name" value="DnaJ_domain"/>
</dbReference>
<dbReference type="CDD" id="cd10719">
    <property type="entry name" value="DnaJ_zf"/>
    <property type="match status" value="1"/>
</dbReference>
<keyword evidence="4 8" id="KW-0862">Zinc</keyword>
<dbReference type="FunFam" id="2.10.230.10:FF:000002">
    <property type="entry name" value="Molecular chaperone DnaJ"/>
    <property type="match status" value="1"/>
</dbReference>
<evidence type="ECO:0000256" key="6">
    <source>
        <dbReference type="ARBA" id="ARBA00061004"/>
    </source>
</evidence>
<dbReference type="CDD" id="cd10747">
    <property type="entry name" value="DnaJ_C"/>
    <property type="match status" value="1"/>
</dbReference>
<dbReference type="PANTHER" id="PTHR43096:SF52">
    <property type="entry name" value="DNAJ HOMOLOG 1, MITOCHONDRIAL-RELATED"/>
    <property type="match status" value="1"/>
</dbReference>
<feature type="binding site" evidence="8">
    <location>
        <position position="172"/>
    </location>
    <ligand>
        <name>Zn(2+)</name>
        <dbReference type="ChEBI" id="CHEBI:29105"/>
        <label>2</label>
    </ligand>
</feature>
<dbReference type="Gene3D" id="2.10.230.10">
    <property type="entry name" value="Heat shock protein DnaJ, cysteine-rich domain"/>
    <property type="match status" value="1"/>
</dbReference>
<dbReference type="PROSITE" id="PS50076">
    <property type="entry name" value="DNAJ_2"/>
    <property type="match status" value="1"/>
</dbReference>
<comment type="subcellular location">
    <subcellularLocation>
        <location evidence="8">Cytoplasm</location>
    </subcellularLocation>
</comment>
<evidence type="ECO:0000256" key="9">
    <source>
        <dbReference type="PROSITE-ProRule" id="PRU00546"/>
    </source>
</evidence>
<organism evidence="12 13">
    <name type="scientific">Candidatus Falkowbacteria bacterium HGW-Falkowbacteria-1</name>
    <dbReference type="NCBI Taxonomy" id="2013768"/>
    <lineage>
        <taxon>Bacteria</taxon>
        <taxon>Candidatus Falkowiibacteriota</taxon>
    </lineage>
</organism>
<dbReference type="SUPFAM" id="SSF46565">
    <property type="entry name" value="Chaperone J-domain"/>
    <property type="match status" value="1"/>
</dbReference>
<dbReference type="InterPro" id="IPR036869">
    <property type="entry name" value="J_dom_sf"/>
</dbReference>
<dbReference type="GO" id="GO:0005524">
    <property type="term" value="F:ATP binding"/>
    <property type="evidence" value="ECO:0007669"/>
    <property type="project" value="InterPro"/>
</dbReference>
<feature type="domain" description="CR-type" evidence="11">
    <location>
        <begin position="142"/>
        <end position="224"/>
    </location>
</feature>
<proteinExistence type="inferred from homology"/>
<feature type="binding site" evidence="8">
    <location>
        <position position="212"/>
    </location>
    <ligand>
        <name>Zn(2+)</name>
        <dbReference type="ChEBI" id="CHEBI:29105"/>
        <label>1</label>
    </ligand>
</feature>
<dbReference type="AlphaFoldDB" id="A0A2N2EAN4"/>
<dbReference type="HAMAP" id="MF_01152">
    <property type="entry name" value="DnaJ"/>
    <property type="match status" value="1"/>
</dbReference>
<dbReference type="SUPFAM" id="SSF57938">
    <property type="entry name" value="DnaJ/Hsp40 cysteine-rich domain"/>
    <property type="match status" value="1"/>
</dbReference>
<feature type="binding site" evidence="8">
    <location>
        <position position="201"/>
    </location>
    <ligand>
        <name>Zn(2+)</name>
        <dbReference type="ChEBI" id="CHEBI:29105"/>
        <label>2</label>
    </ligand>
</feature>
<evidence type="ECO:0000256" key="1">
    <source>
        <dbReference type="ARBA" id="ARBA00022723"/>
    </source>
</evidence>
<dbReference type="Gene3D" id="2.60.260.20">
    <property type="entry name" value="Urease metallochaperone UreE, N-terminal domain"/>
    <property type="match status" value="2"/>
</dbReference>